<dbReference type="EMBL" id="JADWDC010000003">
    <property type="protein sequence ID" value="MCC0175793.1"/>
    <property type="molecule type" value="Genomic_DNA"/>
</dbReference>
<evidence type="ECO:0000256" key="3">
    <source>
        <dbReference type="ARBA" id="ARBA00022722"/>
    </source>
</evidence>
<evidence type="ECO:0000256" key="7">
    <source>
        <dbReference type="ARBA" id="ARBA00022842"/>
    </source>
</evidence>
<dbReference type="GO" id="GO:0016787">
    <property type="term" value="F:hydrolase activity"/>
    <property type="evidence" value="ECO:0007669"/>
    <property type="project" value="UniProtKB-KW"/>
</dbReference>
<dbReference type="AlphaFoldDB" id="A0A964BNV8"/>
<protein>
    <recommendedName>
        <fullName evidence="10">Endonuclease</fullName>
        <ecNumber evidence="10">3.1.30.-</ecNumber>
    </recommendedName>
</protein>
<feature type="binding site" evidence="9">
    <location>
        <position position="113"/>
    </location>
    <ligand>
        <name>Mg(2+)</name>
        <dbReference type="ChEBI" id="CHEBI:18420"/>
        <note>catalytic</note>
    </ligand>
</feature>
<dbReference type="Proteomes" id="UP000729733">
    <property type="component" value="Unassembled WGS sequence"/>
</dbReference>
<dbReference type="GO" id="GO:0003676">
    <property type="term" value="F:nucleic acid binding"/>
    <property type="evidence" value="ECO:0007669"/>
    <property type="project" value="InterPro"/>
</dbReference>
<keyword evidence="7" id="KW-0460">Magnesium</keyword>
<dbReference type="InterPro" id="IPR018524">
    <property type="entry name" value="DNA/RNA_endonuclease_AS"/>
</dbReference>
<comment type="caution">
    <text evidence="14">The sequence shown here is derived from an EMBL/GenBank/DDBJ whole genome shotgun (WGS) entry which is preliminary data.</text>
</comment>
<keyword evidence="4 9" id="KW-0479">Metal-binding</keyword>
<dbReference type="InterPro" id="IPR001604">
    <property type="entry name" value="Endo_G_ENPP1-like_dom"/>
</dbReference>
<evidence type="ECO:0000256" key="8">
    <source>
        <dbReference type="PIRSR" id="PIRSR640255-1"/>
    </source>
</evidence>
<evidence type="ECO:0000259" key="12">
    <source>
        <dbReference type="SMART" id="SM00477"/>
    </source>
</evidence>
<evidence type="ECO:0000256" key="9">
    <source>
        <dbReference type="PIRSR" id="PIRSR640255-2"/>
    </source>
</evidence>
<comment type="cofactor">
    <cofactor evidence="1 10">
        <name>Mg(2+)</name>
        <dbReference type="ChEBI" id="CHEBI:18420"/>
    </cofactor>
</comment>
<proteinExistence type="inferred from homology"/>
<evidence type="ECO:0000256" key="2">
    <source>
        <dbReference type="ARBA" id="ARBA00010052"/>
    </source>
</evidence>
<dbReference type="RefSeq" id="WP_229638791.1">
    <property type="nucleotide sequence ID" value="NZ_JADWDC010000003.1"/>
</dbReference>
<dbReference type="PROSITE" id="PS01070">
    <property type="entry name" value="NUCLEASE_NON_SPEC"/>
    <property type="match status" value="1"/>
</dbReference>
<dbReference type="GO" id="GO:0004519">
    <property type="term" value="F:endonuclease activity"/>
    <property type="evidence" value="ECO:0007669"/>
    <property type="project" value="UniProtKB-UniRule"/>
</dbReference>
<organism evidence="14 15">
    <name type="scientific">Waterburya agarophytonicola KI4</name>
    <dbReference type="NCBI Taxonomy" id="2874699"/>
    <lineage>
        <taxon>Bacteria</taxon>
        <taxon>Bacillati</taxon>
        <taxon>Cyanobacteriota</taxon>
        <taxon>Cyanophyceae</taxon>
        <taxon>Pleurocapsales</taxon>
        <taxon>Hyellaceae</taxon>
        <taxon>Waterburya</taxon>
        <taxon>Waterburya agarophytonicola</taxon>
    </lineage>
</organism>
<keyword evidence="5 10" id="KW-0255">Endonuclease</keyword>
<evidence type="ECO:0000313" key="14">
    <source>
        <dbReference type="EMBL" id="MCC0175793.1"/>
    </source>
</evidence>
<dbReference type="PANTHER" id="PTHR13966">
    <property type="entry name" value="ENDONUCLEASE RELATED"/>
    <property type="match status" value="1"/>
</dbReference>
<feature type="region of interest" description="Disordered" evidence="11">
    <location>
        <begin position="60"/>
        <end position="92"/>
    </location>
</feature>
<evidence type="ECO:0000256" key="6">
    <source>
        <dbReference type="ARBA" id="ARBA00022801"/>
    </source>
</evidence>
<dbReference type="Gene3D" id="3.40.570.10">
    <property type="entry name" value="Extracellular Endonuclease, subunit A"/>
    <property type="match status" value="1"/>
</dbReference>
<feature type="domain" description="ENPP1-3/EXOG-like endonuclease/phosphodiesterase" evidence="12">
    <location>
        <begin position="20"/>
        <end position="220"/>
    </location>
</feature>
<dbReference type="Pfam" id="PF01223">
    <property type="entry name" value="Endonuclease_NS"/>
    <property type="match status" value="1"/>
</dbReference>
<keyword evidence="3 10" id="KW-0540">Nuclease</keyword>
<dbReference type="CDD" id="cd00091">
    <property type="entry name" value="NUC"/>
    <property type="match status" value="1"/>
</dbReference>
<evidence type="ECO:0000256" key="4">
    <source>
        <dbReference type="ARBA" id="ARBA00022723"/>
    </source>
</evidence>
<evidence type="ECO:0000313" key="15">
    <source>
        <dbReference type="Proteomes" id="UP000729733"/>
    </source>
</evidence>
<dbReference type="PANTHER" id="PTHR13966:SF5">
    <property type="entry name" value="ENDONUCLEASE G, MITOCHONDRIAL"/>
    <property type="match status" value="1"/>
</dbReference>
<evidence type="ECO:0000259" key="13">
    <source>
        <dbReference type="SMART" id="SM00892"/>
    </source>
</evidence>
<evidence type="ECO:0000256" key="5">
    <source>
        <dbReference type="ARBA" id="ARBA00022759"/>
    </source>
</evidence>
<evidence type="ECO:0000256" key="10">
    <source>
        <dbReference type="RuleBase" id="RU366055"/>
    </source>
</evidence>
<dbReference type="InterPro" id="IPR040255">
    <property type="entry name" value="Non-specific_endonuclease"/>
</dbReference>
<dbReference type="SUPFAM" id="SSF54060">
    <property type="entry name" value="His-Me finger endonucleases"/>
    <property type="match status" value="1"/>
</dbReference>
<accession>A0A964BNV8</accession>
<feature type="domain" description="DNA/RNA non-specific endonuclease/pyrophosphatase/phosphodiesterase" evidence="13">
    <location>
        <begin position="19"/>
        <end position="220"/>
    </location>
</feature>
<dbReference type="InterPro" id="IPR044925">
    <property type="entry name" value="His-Me_finger_sf"/>
</dbReference>
<dbReference type="SMART" id="SM00892">
    <property type="entry name" value="Endonuclease_NS"/>
    <property type="match status" value="1"/>
</dbReference>
<dbReference type="EC" id="3.1.30.-" evidence="10"/>
<sequence>MKYGNPSQAATRRNNYLIERPQYALSYNCSAGISNWASWQLNRSWLGVIKRSDDFRPDPDLPEKCYASKPNDYRGSGYDRGHLVPSGDRSRRQEDNSATFFMSNIIPQAPSNNREVWREFEEYCRDLVFEGKELYIVAGGSELAEAIAKNRVVVQKYNWKVVLILDRLRDEVTTDNAQTIAVWIPNSKEVANTDWRDYIVPVNTVEKKTGYDFFDRLPKALQQQIER</sequence>
<comment type="similarity">
    <text evidence="2 10">Belongs to the DNA/RNA non-specific endonuclease family.</text>
</comment>
<dbReference type="SMART" id="SM00477">
    <property type="entry name" value="NUC"/>
    <property type="match status" value="1"/>
</dbReference>
<dbReference type="InterPro" id="IPR044929">
    <property type="entry name" value="DNA/RNA_non-sp_Endonuclease_sf"/>
</dbReference>
<evidence type="ECO:0000256" key="1">
    <source>
        <dbReference type="ARBA" id="ARBA00001946"/>
    </source>
</evidence>
<keyword evidence="6 10" id="KW-0378">Hydrolase</keyword>
<reference evidence="14" key="1">
    <citation type="journal article" date="2021" name="Antonie Van Leeuwenhoek">
        <title>Draft genome and description of Waterburya agarophytonicola gen. nov. sp. nov. (Pleurocapsales, Cyanobacteria): a seaweed symbiont.</title>
        <authorList>
            <person name="Bonthond G."/>
            <person name="Shalygin S."/>
            <person name="Bayer T."/>
            <person name="Weinberger F."/>
        </authorList>
    </citation>
    <scope>NUCLEOTIDE SEQUENCE</scope>
    <source>
        <strain evidence="14">KI4</strain>
    </source>
</reference>
<name>A0A964BNV8_9CYAN</name>
<dbReference type="GO" id="GO:0046872">
    <property type="term" value="F:metal ion binding"/>
    <property type="evidence" value="ECO:0007669"/>
    <property type="project" value="UniProtKB-KW"/>
</dbReference>
<dbReference type="InterPro" id="IPR020821">
    <property type="entry name" value="ENPP1-3/EXOG-like_nuc-like"/>
</dbReference>
<feature type="active site" description="Proton acceptor" evidence="8">
    <location>
        <position position="82"/>
    </location>
</feature>
<evidence type="ECO:0000256" key="11">
    <source>
        <dbReference type="SAM" id="MobiDB-lite"/>
    </source>
</evidence>
<feature type="compositionally biased region" description="Basic and acidic residues" evidence="11">
    <location>
        <begin position="77"/>
        <end position="92"/>
    </location>
</feature>
<keyword evidence="15" id="KW-1185">Reference proteome</keyword>
<gene>
    <name evidence="14" type="ORF">I4641_02205</name>
</gene>